<evidence type="ECO:0000256" key="1">
    <source>
        <dbReference type="SAM" id="MobiDB-lite"/>
    </source>
</evidence>
<dbReference type="EMBL" id="CAKOAT010094266">
    <property type="protein sequence ID" value="CAH8320822.1"/>
    <property type="molecule type" value="Genomic_DNA"/>
</dbReference>
<dbReference type="AlphaFoldDB" id="A0ABC8JCH8"/>
<accession>A0ABC8JCH8</accession>
<comment type="caution">
    <text evidence="2">The sequence shown here is derived from an EMBL/GenBank/DDBJ whole genome shotgun (WGS) entry which is preliminary data.</text>
</comment>
<dbReference type="Proteomes" id="UP001642260">
    <property type="component" value="Unassembled WGS sequence"/>
</dbReference>
<evidence type="ECO:0000313" key="3">
    <source>
        <dbReference type="Proteomes" id="UP001642260"/>
    </source>
</evidence>
<protein>
    <submittedName>
        <fullName evidence="2">Uncharacterized protein</fullName>
    </submittedName>
</protein>
<proteinExistence type="predicted"/>
<reference evidence="2 3" key="1">
    <citation type="submission" date="2022-03" db="EMBL/GenBank/DDBJ databases">
        <authorList>
            <person name="Macdonald S."/>
            <person name="Ahmed S."/>
            <person name="Newling K."/>
        </authorList>
    </citation>
    <scope>NUCLEOTIDE SEQUENCE [LARGE SCALE GENOMIC DNA]</scope>
</reference>
<keyword evidence="3" id="KW-1185">Reference proteome</keyword>
<gene>
    <name evidence="2" type="ORF">ERUC_LOCUS9212</name>
</gene>
<name>A0ABC8JCH8_ERUVS</name>
<sequence length="207" mass="23328">MNDSGEEWEDVRSYRGASVWEQLRKDNPVFFSYFDLRCQMALQMRMFNDMLTKQAVRMFENGLLDICDASPAVKTLLHEHPARVHLLETLAYKRKLSSASSALPYENVQAVAQTQNPYDQVFNSASFSMPNPNIPSIVQWQMPNEQLIQQLLCASSLPMPYANGPSVTQLTIPCDQQEQPLYTTSLPLPDENGPSTATKRPSRNAAA</sequence>
<evidence type="ECO:0000313" key="2">
    <source>
        <dbReference type="EMBL" id="CAH8320822.1"/>
    </source>
</evidence>
<feature type="region of interest" description="Disordered" evidence="1">
    <location>
        <begin position="182"/>
        <end position="207"/>
    </location>
</feature>
<organism evidence="2 3">
    <name type="scientific">Eruca vesicaria subsp. sativa</name>
    <name type="common">Garden rocket</name>
    <name type="synonym">Eruca sativa</name>
    <dbReference type="NCBI Taxonomy" id="29727"/>
    <lineage>
        <taxon>Eukaryota</taxon>
        <taxon>Viridiplantae</taxon>
        <taxon>Streptophyta</taxon>
        <taxon>Embryophyta</taxon>
        <taxon>Tracheophyta</taxon>
        <taxon>Spermatophyta</taxon>
        <taxon>Magnoliopsida</taxon>
        <taxon>eudicotyledons</taxon>
        <taxon>Gunneridae</taxon>
        <taxon>Pentapetalae</taxon>
        <taxon>rosids</taxon>
        <taxon>malvids</taxon>
        <taxon>Brassicales</taxon>
        <taxon>Brassicaceae</taxon>
        <taxon>Brassiceae</taxon>
        <taxon>Eruca</taxon>
    </lineage>
</organism>